<dbReference type="RefSeq" id="XP_001027998.2">
    <property type="nucleotide sequence ID" value="XM_001027998.2"/>
</dbReference>
<evidence type="ECO:0000313" key="3">
    <source>
        <dbReference type="Proteomes" id="UP000009168"/>
    </source>
</evidence>
<accession>I7M4N9</accession>
<dbReference type="GeneID" id="7845540"/>
<feature type="region of interest" description="Disordered" evidence="1">
    <location>
        <begin position="1"/>
        <end position="23"/>
    </location>
</feature>
<reference evidence="3" key="1">
    <citation type="journal article" date="2006" name="PLoS Biol.">
        <title>Macronuclear genome sequence of the ciliate Tetrahymena thermophila, a model eukaryote.</title>
        <authorList>
            <person name="Eisen J.A."/>
            <person name="Coyne R.S."/>
            <person name="Wu M."/>
            <person name="Wu D."/>
            <person name="Thiagarajan M."/>
            <person name="Wortman J.R."/>
            <person name="Badger J.H."/>
            <person name="Ren Q."/>
            <person name="Amedeo P."/>
            <person name="Jones K.M."/>
            <person name="Tallon L.J."/>
            <person name="Delcher A.L."/>
            <person name="Salzberg S.L."/>
            <person name="Silva J.C."/>
            <person name="Haas B.J."/>
            <person name="Majoros W.H."/>
            <person name="Farzad M."/>
            <person name="Carlton J.M."/>
            <person name="Smith R.K. Jr."/>
            <person name="Garg J."/>
            <person name="Pearlman R.E."/>
            <person name="Karrer K.M."/>
            <person name="Sun L."/>
            <person name="Manning G."/>
            <person name="Elde N.C."/>
            <person name="Turkewitz A.P."/>
            <person name="Asai D.J."/>
            <person name="Wilkes D.E."/>
            <person name="Wang Y."/>
            <person name="Cai H."/>
            <person name="Collins K."/>
            <person name="Stewart B.A."/>
            <person name="Lee S.R."/>
            <person name="Wilamowska K."/>
            <person name="Weinberg Z."/>
            <person name="Ruzzo W.L."/>
            <person name="Wloga D."/>
            <person name="Gaertig J."/>
            <person name="Frankel J."/>
            <person name="Tsao C.-C."/>
            <person name="Gorovsky M.A."/>
            <person name="Keeling P.J."/>
            <person name="Waller R.F."/>
            <person name="Patron N.J."/>
            <person name="Cherry J.M."/>
            <person name="Stover N.A."/>
            <person name="Krieger C.J."/>
            <person name="del Toro C."/>
            <person name="Ryder H.F."/>
            <person name="Williamson S.C."/>
            <person name="Barbeau R.A."/>
            <person name="Hamilton E.P."/>
            <person name="Orias E."/>
        </authorList>
    </citation>
    <scope>NUCLEOTIDE SEQUENCE [LARGE SCALE GENOMIC DNA]</scope>
    <source>
        <strain evidence="3">SB210</strain>
    </source>
</reference>
<evidence type="ECO:0000256" key="1">
    <source>
        <dbReference type="SAM" id="MobiDB-lite"/>
    </source>
</evidence>
<keyword evidence="3" id="KW-1185">Reference proteome</keyword>
<proteinExistence type="predicted"/>
<evidence type="ECO:0000313" key="2">
    <source>
        <dbReference type="EMBL" id="EAS07756.2"/>
    </source>
</evidence>
<name>I7M4N9_TETTS</name>
<protein>
    <submittedName>
        <fullName evidence="2">Uncharacterized protein</fullName>
    </submittedName>
</protein>
<dbReference type="InParanoid" id="I7M4N9"/>
<organism evidence="2 3">
    <name type="scientific">Tetrahymena thermophila (strain SB210)</name>
    <dbReference type="NCBI Taxonomy" id="312017"/>
    <lineage>
        <taxon>Eukaryota</taxon>
        <taxon>Sar</taxon>
        <taxon>Alveolata</taxon>
        <taxon>Ciliophora</taxon>
        <taxon>Intramacronucleata</taxon>
        <taxon>Oligohymenophorea</taxon>
        <taxon>Hymenostomatida</taxon>
        <taxon>Tetrahymenina</taxon>
        <taxon>Tetrahymenidae</taxon>
        <taxon>Tetrahymena</taxon>
    </lineage>
</organism>
<dbReference type="EMBL" id="GG662212">
    <property type="protein sequence ID" value="EAS07756.2"/>
    <property type="molecule type" value="Genomic_DNA"/>
</dbReference>
<gene>
    <name evidence="2" type="ORF">TTHERM_00498100</name>
</gene>
<dbReference type="Proteomes" id="UP000009168">
    <property type="component" value="Unassembled WGS sequence"/>
</dbReference>
<feature type="compositionally biased region" description="Polar residues" evidence="1">
    <location>
        <begin position="12"/>
        <end position="23"/>
    </location>
</feature>
<dbReference type="KEGG" id="tet:TTHERM_00498100"/>
<dbReference type="AlphaFoldDB" id="I7M4N9"/>
<sequence>MEIEQLEEEKTQQNLSDSQIQSQKNDNTQVSIIKKRKRTKAFKFCKFYYQPQDIDDEPVYIFFLNKIYKNYEQEQYNQYRNYGFTDAGIAKIEYVQLDKIFQTIDLKFDFVSLGVDNFRKLIQIFRKKADRDYFELSNALKEYQLWINQIFKTAAELFSDKQIYNQSHQEEVDQAFPDFERIVKEWAKEQLPNELYEIELCSIKYDMVRPILKKKIYSKNLILFLGSDLEDIYQKLIDFNLKSYIHSLLNGGENNGKLQLQKAIKIIKWMTQYQKEELFFDDEITTLDGLSIPTQKSLAYYSYNYKSKTISQKRDQHFFYVTKYNFEPHWINYLIQMRQKLQQMPKQIGCNQVYQIQGQTLNQVDKNFEFICQQEYFLEKFNYIQKSLN</sequence>